<feature type="chain" id="PRO_5004734029" evidence="2">
    <location>
        <begin position="19"/>
        <end position="198"/>
    </location>
</feature>
<dbReference type="GO" id="GO:0043176">
    <property type="term" value="F:amine binding"/>
    <property type="evidence" value="ECO:0007669"/>
    <property type="project" value="InterPro"/>
</dbReference>
<dbReference type="InterPro" id="IPR012674">
    <property type="entry name" value="Calycin"/>
</dbReference>
<dbReference type="AlphaFoldDB" id="V5GZ50"/>
<dbReference type="EMBL" id="GANP01008568">
    <property type="protein sequence ID" value="JAB75900.1"/>
    <property type="molecule type" value="mRNA"/>
</dbReference>
<dbReference type="Gene3D" id="2.40.128.20">
    <property type="match status" value="1"/>
</dbReference>
<protein>
    <submittedName>
        <fullName evidence="3">Putative licpodalin-4 1</fullName>
    </submittedName>
</protein>
<dbReference type="GO" id="GO:0030682">
    <property type="term" value="P:symbiont-mediated perturbation of host defenses"/>
    <property type="evidence" value="ECO:0007669"/>
    <property type="project" value="InterPro"/>
</dbReference>
<keyword evidence="2" id="KW-0732">Signal</keyword>
<feature type="compositionally biased region" description="Acidic residues" evidence="1">
    <location>
        <begin position="21"/>
        <end position="35"/>
    </location>
</feature>
<dbReference type="InterPro" id="IPR002970">
    <property type="entry name" value="Tick_his-bd"/>
</dbReference>
<dbReference type="Pfam" id="PF02098">
    <property type="entry name" value="His_binding"/>
    <property type="match status" value="1"/>
</dbReference>
<evidence type="ECO:0000313" key="3">
    <source>
        <dbReference type="EMBL" id="JAB75900.1"/>
    </source>
</evidence>
<feature type="region of interest" description="Disordered" evidence="1">
    <location>
        <begin position="21"/>
        <end position="41"/>
    </location>
</feature>
<evidence type="ECO:0000256" key="2">
    <source>
        <dbReference type="SAM" id="SignalP"/>
    </source>
</evidence>
<evidence type="ECO:0000256" key="1">
    <source>
        <dbReference type="SAM" id="MobiDB-lite"/>
    </source>
</evidence>
<sequence>MYLQSLVAIFCLLMGSYPQETDEATTTDPLPEEDPNNFQDQDATQVVKLTGKYWVKTRTHKVSTPFGDPKCEYAQIVGGANAEEKTNYILELGARFAEGWISKQQPLTLKKSGTHPQPNVMTFMRNTADGLQEHKLLYSNYDSCSIIRIKRKTEGPFCDLLLHESAADAEPPSPCKEKFEDYCKGEKYEPYSADCETK</sequence>
<feature type="signal peptide" evidence="2">
    <location>
        <begin position="1"/>
        <end position="18"/>
    </location>
</feature>
<proteinExistence type="evidence at transcript level"/>
<organism evidence="3">
    <name type="scientific">Ixodes ricinus</name>
    <name type="common">Common tick</name>
    <name type="synonym">Acarus ricinus</name>
    <dbReference type="NCBI Taxonomy" id="34613"/>
    <lineage>
        <taxon>Eukaryota</taxon>
        <taxon>Metazoa</taxon>
        <taxon>Ecdysozoa</taxon>
        <taxon>Arthropoda</taxon>
        <taxon>Chelicerata</taxon>
        <taxon>Arachnida</taxon>
        <taxon>Acari</taxon>
        <taxon>Parasitiformes</taxon>
        <taxon>Ixodida</taxon>
        <taxon>Ixodoidea</taxon>
        <taxon>Ixodidae</taxon>
        <taxon>Ixodinae</taxon>
        <taxon>Ixodes</taxon>
    </lineage>
</organism>
<reference evidence="3" key="1">
    <citation type="journal article" date="2015" name="Sci. Rep.">
        <title>Tissue- and time-dependent transcription in Ixodes ricinus salivary glands and midguts when blood feeding on the vertebrate host.</title>
        <authorList>
            <person name="Kotsyfakis M."/>
            <person name="Schwarz A."/>
            <person name="Erhart J."/>
            <person name="Ribeiro J.M."/>
        </authorList>
    </citation>
    <scope>NUCLEOTIDE SEQUENCE</scope>
    <source>
        <tissue evidence="3">Salivary gland and midgut</tissue>
    </source>
</reference>
<dbReference type="SUPFAM" id="SSF50814">
    <property type="entry name" value="Lipocalins"/>
    <property type="match status" value="1"/>
</dbReference>
<name>V5GZ50_IXORI</name>
<accession>V5GZ50</accession>